<comment type="similarity">
    <text evidence="1">Belongs to the PI3/PI4-kinase family. Type III PI4K subfamily.</text>
</comment>
<dbReference type="InterPro" id="IPR011009">
    <property type="entry name" value="Kinase-like_dom_sf"/>
</dbReference>
<comment type="caution">
    <text evidence="6">The sequence shown here is derived from an EMBL/GenBank/DDBJ whole genome shotgun (WGS) entry which is preliminary data.</text>
</comment>
<dbReference type="GO" id="GO:0048015">
    <property type="term" value="P:phosphatidylinositol-mediated signaling"/>
    <property type="evidence" value="ECO:0007669"/>
    <property type="project" value="TreeGrafter"/>
</dbReference>
<gene>
    <name evidence="6" type="ORF">CSUI_008410</name>
</gene>
<feature type="region of interest" description="Disordered" evidence="4">
    <location>
        <begin position="948"/>
        <end position="976"/>
    </location>
</feature>
<dbReference type="SMART" id="SM00146">
    <property type="entry name" value="PI3Kc"/>
    <property type="match status" value="1"/>
</dbReference>
<dbReference type="PROSITE" id="PS00915">
    <property type="entry name" value="PI3_4_KINASE_1"/>
    <property type="match status" value="1"/>
</dbReference>
<dbReference type="InterPro" id="IPR036940">
    <property type="entry name" value="PI3/4_kinase_cat_sf"/>
</dbReference>
<feature type="region of interest" description="Disordered" evidence="4">
    <location>
        <begin position="3487"/>
        <end position="3510"/>
    </location>
</feature>
<protein>
    <submittedName>
        <fullName evidence="6">Phosphatidylinositol 3-and 4-kinase domain-containing</fullName>
    </submittedName>
</protein>
<feature type="region of interest" description="Disordered" evidence="4">
    <location>
        <begin position="1023"/>
        <end position="1053"/>
    </location>
</feature>
<feature type="region of interest" description="Disordered" evidence="4">
    <location>
        <begin position="1585"/>
        <end position="1606"/>
    </location>
</feature>
<dbReference type="PROSITE" id="PS50290">
    <property type="entry name" value="PI3_4_KINASE_3"/>
    <property type="match status" value="1"/>
</dbReference>
<dbReference type="VEuPathDB" id="ToxoDB:CSUI_008410"/>
<dbReference type="PROSITE" id="PS00916">
    <property type="entry name" value="PI3_4_KINASE_2"/>
    <property type="match status" value="1"/>
</dbReference>
<feature type="region of interest" description="Disordered" evidence="4">
    <location>
        <begin position="55"/>
        <end position="111"/>
    </location>
</feature>
<feature type="region of interest" description="Disordered" evidence="4">
    <location>
        <begin position="140"/>
        <end position="159"/>
    </location>
</feature>
<dbReference type="InterPro" id="IPR018936">
    <property type="entry name" value="PI3/4_kinase_CS"/>
</dbReference>
<feature type="region of interest" description="Disordered" evidence="4">
    <location>
        <begin position="1058"/>
        <end position="1077"/>
    </location>
</feature>
<proteinExistence type="inferred from homology"/>
<feature type="region of interest" description="Disordered" evidence="4">
    <location>
        <begin position="2775"/>
        <end position="2861"/>
    </location>
</feature>
<feature type="compositionally biased region" description="Basic and acidic residues" evidence="4">
    <location>
        <begin position="1307"/>
        <end position="1320"/>
    </location>
</feature>
<feature type="region of interest" description="Disordered" evidence="4">
    <location>
        <begin position="2678"/>
        <end position="2739"/>
    </location>
</feature>
<feature type="compositionally biased region" description="Basic and acidic residues" evidence="4">
    <location>
        <begin position="3724"/>
        <end position="3734"/>
    </location>
</feature>
<evidence type="ECO:0000256" key="1">
    <source>
        <dbReference type="ARBA" id="ARBA00006209"/>
    </source>
</evidence>
<feature type="region of interest" description="Disordered" evidence="4">
    <location>
        <begin position="2929"/>
        <end position="2960"/>
    </location>
</feature>
<dbReference type="OrthoDB" id="10264149at2759"/>
<organism evidence="6 7">
    <name type="scientific">Cystoisospora suis</name>
    <dbReference type="NCBI Taxonomy" id="483139"/>
    <lineage>
        <taxon>Eukaryota</taxon>
        <taxon>Sar</taxon>
        <taxon>Alveolata</taxon>
        <taxon>Apicomplexa</taxon>
        <taxon>Conoidasida</taxon>
        <taxon>Coccidia</taxon>
        <taxon>Eucoccidiorida</taxon>
        <taxon>Eimeriorina</taxon>
        <taxon>Sarcocystidae</taxon>
        <taxon>Cystoisospora</taxon>
    </lineage>
</organism>
<dbReference type="Gene3D" id="3.30.1010.10">
    <property type="entry name" value="Phosphatidylinositol 3-kinase Catalytic Subunit, Chain A, domain 4"/>
    <property type="match status" value="1"/>
</dbReference>
<dbReference type="GO" id="GO:0004430">
    <property type="term" value="F:1-phosphatidylinositol 4-kinase activity"/>
    <property type="evidence" value="ECO:0007669"/>
    <property type="project" value="TreeGrafter"/>
</dbReference>
<feature type="compositionally biased region" description="Polar residues" evidence="4">
    <location>
        <begin position="2553"/>
        <end position="2564"/>
    </location>
</feature>
<feature type="non-terminal residue" evidence="6">
    <location>
        <position position="1"/>
    </location>
</feature>
<feature type="compositionally biased region" description="Basic and acidic residues" evidence="4">
    <location>
        <begin position="78"/>
        <end position="92"/>
    </location>
</feature>
<keyword evidence="3 6" id="KW-0418">Kinase</keyword>
<keyword evidence="2" id="KW-0808">Transferase</keyword>
<feature type="domain" description="PI3K/PI4K catalytic" evidence="5">
    <location>
        <begin position="3328"/>
        <end position="3956"/>
    </location>
</feature>
<evidence type="ECO:0000259" key="5">
    <source>
        <dbReference type="PROSITE" id="PS50290"/>
    </source>
</evidence>
<feature type="region of interest" description="Disordered" evidence="4">
    <location>
        <begin position="255"/>
        <end position="283"/>
    </location>
</feature>
<dbReference type="Gene3D" id="1.10.1070.11">
    <property type="entry name" value="Phosphatidylinositol 3-/4-kinase, catalytic domain"/>
    <property type="match status" value="1"/>
</dbReference>
<evidence type="ECO:0000256" key="3">
    <source>
        <dbReference type="ARBA" id="ARBA00022777"/>
    </source>
</evidence>
<dbReference type="GO" id="GO:0005886">
    <property type="term" value="C:plasma membrane"/>
    <property type="evidence" value="ECO:0007669"/>
    <property type="project" value="TreeGrafter"/>
</dbReference>
<name>A0A2C6KMP0_9APIC</name>
<dbReference type="RefSeq" id="XP_067919480.1">
    <property type="nucleotide sequence ID" value="XM_068068543.1"/>
</dbReference>
<keyword evidence="7" id="KW-1185">Reference proteome</keyword>
<accession>A0A2C6KMP0</accession>
<feature type="compositionally biased region" description="Polar residues" evidence="4">
    <location>
        <begin position="3769"/>
        <end position="3780"/>
    </location>
</feature>
<feature type="compositionally biased region" description="Gly residues" evidence="4">
    <location>
        <begin position="2727"/>
        <end position="2739"/>
    </location>
</feature>
<dbReference type="SUPFAM" id="SSF56112">
    <property type="entry name" value="Protein kinase-like (PK-like)"/>
    <property type="match status" value="2"/>
</dbReference>
<dbReference type="InterPro" id="IPR015433">
    <property type="entry name" value="PI3/4_kinase"/>
</dbReference>
<feature type="region of interest" description="Disordered" evidence="4">
    <location>
        <begin position="1304"/>
        <end position="1350"/>
    </location>
</feature>
<evidence type="ECO:0000256" key="4">
    <source>
        <dbReference type="SAM" id="MobiDB-lite"/>
    </source>
</evidence>
<evidence type="ECO:0000256" key="2">
    <source>
        <dbReference type="ARBA" id="ARBA00022679"/>
    </source>
</evidence>
<dbReference type="PANTHER" id="PTHR10048:SF15">
    <property type="entry name" value="PHOSPHATIDYLINOSITOL 4-KINASE ALPHA"/>
    <property type="match status" value="1"/>
</dbReference>
<feature type="compositionally biased region" description="Basic and acidic residues" evidence="4">
    <location>
        <begin position="2802"/>
        <end position="2828"/>
    </location>
</feature>
<dbReference type="GO" id="GO:0005737">
    <property type="term" value="C:cytoplasm"/>
    <property type="evidence" value="ECO:0007669"/>
    <property type="project" value="TreeGrafter"/>
</dbReference>
<dbReference type="InterPro" id="IPR000403">
    <property type="entry name" value="PI3/4_kinase_cat_dom"/>
</dbReference>
<dbReference type="PANTHER" id="PTHR10048">
    <property type="entry name" value="PHOSPHATIDYLINOSITOL KINASE"/>
    <property type="match status" value="1"/>
</dbReference>
<evidence type="ECO:0000313" key="6">
    <source>
        <dbReference type="EMBL" id="PHJ17765.1"/>
    </source>
</evidence>
<dbReference type="GeneID" id="94431754"/>
<dbReference type="EMBL" id="MIGC01004703">
    <property type="protein sequence ID" value="PHJ17765.1"/>
    <property type="molecule type" value="Genomic_DNA"/>
</dbReference>
<feature type="region of interest" description="Disordered" evidence="4">
    <location>
        <begin position="2543"/>
        <end position="2564"/>
    </location>
</feature>
<feature type="compositionally biased region" description="Basic and acidic residues" evidence="4">
    <location>
        <begin position="1336"/>
        <end position="1347"/>
    </location>
</feature>
<sequence>SLPGPLSCIPGCRHGDSLHCWSSGNTSGNNATAGPAAFSDQARLCSKAALGGSLVSNHPSRAPGEGPNVSPARGPPRNRHDENQDEVLKNGDRGSGAPRKPTLGHSASGIQPKNGRWGFRESWYRFVSFFRSEKTPCGFVSSASPPTRRTSLRIQHGKESSQKEGLKIVDRVQVFSAPVLTAAGFIVREQLLLLGNVLSLSTRDRCFVSCTSASSGLYGRRSCSERGCTRAFLDSQNAGLEPQEGGKVSWFAASQTRSRGTPHDGGSGCPQQQEELDRKKRETRRLEADTEVLQQARACRNAAAEIWLLVARERACVALAAAAATGVENRPVGRDAPPSSGLLSVSWPPGRSQRLLLLRRAKLLSGDEPLLQLAACLSPWQLTMEDCGEPRLTTGEGTETETNSIAAQQERLLPFSVLHSGESQPKQQAVALLQKTLHAMLPRTSRPLARHLHLSAIWAAVASQQLFQRRAEHFCSCTVQAFATVSLASARTTLLSPEKGCPSEQVPLLVNRNLKDDVSLLAVEERIAAAAMDKWLQRLERGSFYASTVVECKESRPGVLDGHAAGGEQSALIFASVMGAGQAYILLLKFLQQLALLLCSLASPRGLSDSDFRAGNTRLTSVAKQQEHVVFGLLQRVFHVCPAVLHSADSVRALVETLTVIGEALHVVSGFATSQALLPPSGPSGVDVSAAASSSLPLAAGGIAGGKGSSVFPQAAGGMGGPPPTTDKAMQVLVNAIDGNLRRWVERLAQLVWLAACTLGSSGGGSSLLAHLFSLLLAKVALGRRESSSPNLLVRWFLPPPTSTGMSVSEASTRPRSIRLSGAAVPDSGAGFGVERGREGEKSASAGLPVATCALRPGKDGRRTSCNPLADLASVSPGFRGGNGVVAVSDFCGDIRSTSPLLSALPLCACYRCSEQDGSSRTFWVSPADSLCLPVRLTLSAGRWEEPALSSTIDPDAAKGVPSPGQDSCVEGGQDSRRRQCIADDQPSTANGSGGAEFSRVSEQQASVAASCREDADRGTLFPRYRGKGALGPSEVTAPLPSGSASDPAGSAAIHARRVIPSEDAGGGTGECRGPYDRRQSSAVRLSVFEQEPSLFVIDVEQVSSLRETTLNAFWTQISDADEFPAVAEPGGCARSAWPSTERLKAPGDAQAATCPFSHRQRTLDFQTSPRPPYESQARDAVAFLLTHQSCILYQSNQRRRLAELFAECIVVQVFGAALGPKPTGREGATFGPSTPLRVFDLFRLCGHSRPAGAGVVLSQGQAPASSRLEHSRALRAAPAGDPRLGSGSPGVALSSSGDIVLVGGEARSHGSPETGDSKKTPAQAEAVEPITSNRNRREGPKQKEEDVGGLLSSAAPLDWRVVSSKVVTLLNEFFPSGCFTNTPVPHVQSSTSLQEKANVCTPGRARCVAQENEMPVTESIQEEDLLSVCWDLLLSDLQSVNITVPSPVASSAAGSSCPGSVSATVGGIPPLGGQSRTLAAEESLDSHRVLAGGFLWDGLVQTVARRGAGACAFQTREQAQRVAGEITRVAAALRGMSCFERMPRQDGLPDGSAWYDRQVSEAWRQQRELISLLQHLMSTSAGSRSAPLEARALTRKTDDDSSYPLQGLRSGIGSLWTGPGKQPASETALAVSPHSAAGNDACHLALTAAEGEDSTAKGGRNAFVCLRDEERPGWRHAEISRNQSRLLQFHNQDQRAVTAAVRSTPAEGLLWLAASVWTAALAGLTVERPRPPASTAGLSKCSPEFSSRSLSSTVSATAGGAEPSSPHSDFCYGTVTRPHNSISVSVDPASADLQISAHSAPTSDDLLAAAYAALALLRAFTSTQLGQGAIGLALPAWLWFLIIPQSLRQVGFYFHPEGIPMCGATSLLTQSAWSFETIELGLERITDWVPAAWLTMCNSVLSSQLGLVADLETTAEHLTAGEPVTAVRDIPAADLDAPRSYNVSAYWGTLPTTAYPKGAYAHRCLPVLQEIHRETVVVSAFLSRFVHLGCPVLTSPSAALSVGSRPLLFSAVIAGRLHTGQAGASAAMTAVHAAVVAIASSRRGARAGVRESEGKAEGFSKLMQSIFCRPGFAASSLPDLYLLDSFSGKGLFLHEKGGSRSASAEKLFSTAAENGASGEEAFVASTVVTTWTHLLRRVASSCEAASGFFLVHVAGRSGRHRSWGGVLSELPVQSSTSGPSNSLAAVEVLFLLCLKGLQDPRASRVLASVGDAARGQTSTGVWSLPGGCAGPGSSAGLASCCQGAVGDLVFPPLMPSCLSPQHPHAFFLPPPGQAKGARCKGSSGRRKGGDLASSEWGDCSRERLERSGKRCSGAADAWLSGLKSKAADPAAGARTLLCLLEDGWLAAAGLFRSDLKDQGETLAAADLAASCCACMLCYWLRDRHSAVAWTLGSLISFLQRPPHELYVSTCNCPLHRMHPGLGLGARQPLRVWLTDGDEAATSTALADVSHPFAEGRELQQQVSPLNLTMSSRRPVAGGGGTPETYSNCNSDILFRGDGDRGVAVVTGTNSPFLSSAVASLGTRGGECRSKLNSGTGVLQFAEANGDSDRGHGSTNCSSASGTGGITVTQSAKGPGYGGCAPCRPGEGLTPLTATDVDAVSTHTRSYVSVGVCSLPVPVSDRRWEEQNEEGMTRARLLAASQSLLYLLGFCPDSAACMSYTFAGQSHERGEPCTGTLNEPWCDTSEHERESAPQAPASSLGSERGGRPHSSKAARKRRTRERREGSQGSGDWTGGGRGGSFQSGAISGLPRSFPVLLLRALLADEVERLAAWKRVRTAAPSQSGITRLITRGGPARAGLRGSDSRGKPRATEAHGARRGEASGARKDGELDEEEAATSSSGEDEQEQDGIEKASGQKRRPGRAFFPFARGQNICDKYASGDLAGENVARLAGDESFSSSRQKKVPGPLLSKLPIVGRFFKKTGRNVALSSAKRCSKRQSRSGTSSKKSNYEKRECRGRGGGRSMASLDALLSGADLPLIAAAAQRLQWSPEILRKSAYVRQLLGRRGRGSRLLTFLLQHPTSKRNSSESIWRLLVRFDGFMPTLVLPSPSSSSLSCFSAFLSIRRPTSLPVLPSVSWDIFIYSFRLPLASTLQFLAPQTAVSAAFVANHLVASSAADENYCSHHPPSAASPFFSPSAVGTGAALHASLGTGPLACSSKSALLAAGTFSTLLRTYAARALATYPPAIRGRLLLPQLLQLMRVDVGRLVEAVLLQEGSGAQDAQANTGLPEMLQLSTEGALGNADCFPRKCLSLQAALLEALPSDRRELLSRQYAFWNGLAELSGKARDVPRTDRARFLHAHVNSLVERVDLEGITMPLDPSRSIERVLGDDATPLQSAAKVPYALTFETRSTAGTQASVAGAGGSQLRAASVRVTCIFKMFDDVRQDQLALQIIQVAASVFNRVGIDLWLRPYKVLSMRVASQATPGFAAPCNLDNFVPTEASPEPPAGTGAVGATVSSSSVLYEKKHSKGGHHRDYVFCREDKDPANRRAAQPGIGTSPVSSLSLKRGSRAPTTMQVPRAATTHSQATAASPPLLSLRGACCSAGLRSARVVDKGLAMERNEQKCEKGISRRTRAANEPGGIIELIPHTASRHQIGKKYNCSLPEFFACVFERGENSEGICGFTKTAVGQSATSTTNQLSALQRRILLRSTSNDADREEARQRGWQSASERGAFCPAQVVADGGTRGGDPSRGLSQGIRVTAVNAVGAGNIEASAEETAGTKNEPGRVVEERTSKAGGEPTNVADDPDSGYARATSPNNTEASGLQLRSGATTSFSQTGRASGDIVQGQGSLTRKRRLGYDVAVNNFIKSLAGYAVLSFILQVKDRHNGNLLISYESGRVIHIDFGFIFDISPGHDMHFEKAPFKLTKEMVQLMGGHNRTDAFRRFTDLCVQGYLALREQADLIIALVQTMLHSGLPCFKRQSLDNLKWRFQLQATPQQAAAFMAARVMDAYENFTTKAYDMVQHLQQGIDY</sequence>
<feature type="compositionally biased region" description="Basic and acidic residues" evidence="4">
    <location>
        <begin position="2948"/>
        <end position="2957"/>
    </location>
</feature>
<dbReference type="Proteomes" id="UP000221165">
    <property type="component" value="Unassembled WGS sequence"/>
</dbReference>
<reference evidence="6 7" key="1">
    <citation type="journal article" date="2017" name="Int. J. Parasitol.">
        <title>The genome of the protozoan parasite Cystoisospora suis and a reverse vaccinology approach to identify vaccine candidates.</title>
        <authorList>
            <person name="Palmieri N."/>
            <person name="Shrestha A."/>
            <person name="Ruttkowski B."/>
            <person name="Beck T."/>
            <person name="Vogl C."/>
            <person name="Tomley F."/>
            <person name="Blake D.P."/>
            <person name="Joachim A."/>
        </authorList>
    </citation>
    <scope>NUCLEOTIDE SEQUENCE [LARGE SCALE GENOMIC DNA]</scope>
    <source>
        <strain evidence="6 7">Wien I</strain>
    </source>
</reference>
<feature type="compositionally biased region" description="Polar residues" evidence="4">
    <location>
        <begin position="141"/>
        <end position="153"/>
    </location>
</feature>
<feature type="region of interest" description="Disordered" evidence="4">
    <location>
        <begin position="3713"/>
        <end position="3788"/>
    </location>
</feature>
<feature type="compositionally biased region" description="Acidic residues" evidence="4">
    <location>
        <begin position="2829"/>
        <end position="2848"/>
    </location>
</feature>
<dbReference type="GO" id="GO:0046854">
    <property type="term" value="P:phosphatidylinositol phosphate biosynthetic process"/>
    <property type="evidence" value="ECO:0007669"/>
    <property type="project" value="InterPro"/>
</dbReference>
<dbReference type="Pfam" id="PF00454">
    <property type="entry name" value="PI3_PI4_kinase"/>
    <property type="match status" value="1"/>
</dbReference>
<evidence type="ECO:0000313" key="7">
    <source>
        <dbReference type="Proteomes" id="UP000221165"/>
    </source>
</evidence>
<feature type="compositionally biased region" description="Basic residues" evidence="4">
    <location>
        <begin position="2707"/>
        <end position="2720"/>
    </location>
</feature>
<feature type="compositionally biased region" description="Low complexity" evidence="4">
    <location>
        <begin position="1038"/>
        <end position="1053"/>
    </location>
</feature>